<dbReference type="RefSeq" id="WP_313323714.1">
    <property type="nucleotide sequence ID" value="NZ_CP134878.1"/>
</dbReference>
<feature type="chain" id="PRO_5044705404" evidence="2">
    <location>
        <begin position="23"/>
        <end position="55"/>
    </location>
</feature>
<evidence type="ECO:0000256" key="2">
    <source>
        <dbReference type="SAM" id="SignalP"/>
    </source>
</evidence>
<feature type="region of interest" description="Disordered" evidence="1">
    <location>
        <begin position="28"/>
        <end position="55"/>
    </location>
</feature>
<gene>
    <name evidence="4" type="ORF">RN605_07420</name>
    <name evidence="3" type="ORF">RN608_00250</name>
</gene>
<reference evidence="4 5" key="1">
    <citation type="submission" date="2023-09" db="EMBL/GenBank/DDBJ databases">
        <title>Flavobacterium sp. a novel bacteria isolate from Pepper rhizosphere.</title>
        <authorList>
            <person name="Peng Y."/>
            <person name="Lee J."/>
        </authorList>
    </citation>
    <scope>NUCLEOTIDE SEQUENCE [LARGE SCALE GENOMIC DNA]</scope>
    <source>
        <strain evidence="3">PMR2A8</strain>
        <strain evidence="4 5">PMTSA4</strain>
    </source>
</reference>
<protein>
    <submittedName>
        <fullName evidence="4">Uncharacterized protein</fullName>
    </submittedName>
</protein>
<proteinExistence type="predicted"/>
<keyword evidence="5" id="KW-1185">Reference proteome</keyword>
<feature type="compositionally biased region" description="Pro residues" evidence="1">
    <location>
        <begin position="46"/>
        <end position="55"/>
    </location>
</feature>
<evidence type="ECO:0000313" key="4">
    <source>
        <dbReference type="EMBL" id="WNM20518.1"/>
    </source>
</evidence>
<dbReference type="Proteomes" id="UP001304515">
    <property type="component" value="Chromosome"/>
</dbReference>
<dbReference type="PROSITE" id="PS51257">
    <property type="entry name" value="PROKAR_LIPOPROTEIN"/>
    <property type="match status" value="1"/>
</dbReference>
<dbReference type="EMBL" id="CP134878">
    <property type="protein sequence ID" value="WNM19129.1"/>
    <property type="molecule type" value="Genomic_DNA"/>
</dbReference>
<evidence type="ECO:0000313" key="3">
    <source>
        <dbReference type="EMBL" id="WNM19129.1"/>
    </source>
</evidence>
<organism evidence="4 5">
    <name type="scientific">Flavobacterium capsici</name>
    <dbReference type="NCBI Taxonomy" id="3075618"/>
    <lineage>
        <taxon>Bacteria</taxon>
        <taxon>Pseudomonadati</taxon>
        <taxon>Bacteroidota</taxon>
        <taxon>Flavobacteriia</taxon>
        <taxon>Flavobacteriales</taxon>
        <taxon>Flavobacteriaceae</taxon>
        <taxon>Flavobacterium</taxon>
    </lineage>
</organism>
<feature type="signal peptide" evidence="2">
    <location>
        <begin position="1"/>
        <end position="22"/>
    </location>
</feature>
<accession>A0AA96J4H3</accession>
<sequence length="55" mass="5746">MKKILLFSIIMLATTTFTSCTADSITDNVPAQTQADDTGGQSGQLTPPPPPPTKP</sequence>
<dbReference type="KEGG" id="fcj:RN605_07420"/>
<keyword evidence="2" id="KW-0732">Signal</keyword>
<accession>A0AA96EUW4</accession>
<name>A0AA96J4H3_9FLAO</name>
<dbReference type="EMBL" id="CP134890">
    <property type="protein sequence ID" value="WNM20518.1"/>
    <property type="molecule type" value="Genomic_DNA"/>
</dbReference>
<evidence type="ECO:0000313" key="5">
    <source>
        <dbReference type="Proteomes" id="UP001304515"/>
    </source>
</evidence>
<dbReference type="AlphaFoldDB" id="A0AA96J4H3"/>
<evidence type="ECO:0000256" key="1">
    <source>
        <dbReference type="SAM" id="MobiDB-lite"/>
    </source>
</evidence>